<dbReference type="Pfam" id="PF01244">
    <property type="entry name" value="Peptidase_M19"/>
    <property type="match status" value="1"/>
</dbReference>
<dbReference type="RefSeq" id="WP_310227570.1">
    <property type="nucleotide sequence ID" value="NZ_JAVDWV010000026.1"/>
</dbReference>
<evidence type="ECO:0000313" key="1">
    <source>
        <dbReference type="EMBL" id="MDR7157036.1"/>
    </source>
</evidence>
<proteinExistence type="predicted"/>
<comment type="caution">
    <text evidence="1">The sequence shown here is derived from an EMBL/GenBank/DDBJ whole genome shotgun (WGS) entry which is preliminary data.</text>
</comment>
<dbReference type="PROSITE" id="PS51365">
    <property type="entry name" value="RENAL_DIPEPTIDASE_2"/>
    <property type="match status" value="1"/>
</dbReference>
<dbReference type="SUPFAM" id="SSF51556">
    <property type="entry name" value="Metallo-dependent hydrolases"/>
    <property type="match status" value="1"/>
</dbReference>
<dbReference type="Gene3D" id="3.20.20.140">
    <property type="entry name" value="Metal-dependent hydrolases"/>
    <property type="match status" value="1"/>
</dbReference>
<accession>A0ABU1X7F5</accession>
<organism evidence="1 2">
    <name type="scientific">Sphingobium xenophagum</name>
    <dbReference type="NCBI Taxonomy" id="121428"/>
    <lineage>
        <taxon>Bacteria</taxon>
        <taxon>Pseudomonadati</taxon>
        <taxon>Pseudomonadota</taxon>
        <taxon>Alphaproteobacteria</taxon>
        <taxon>Sphingomonadales</taxon>
        <taxon>Sphingomonadaceae</taxon>
        <taxon>Sphingobium</taxon>
    </lineage>
</organism>
<dbReference type="EMBL" id="JAVDWV010000026">
    <property type="protein sequence ID" value="MDR7157036.1"/>
    <property type="molecule type" value="Genomic_DNA"/>
</dbReference>
<evidence type="ECO:0000313" key="2">
    <source>
        <dbReference type="Proteomes" id="UP001267638"/>
    </source>
</evidence>
<dbReference type="Proteomes" id="UP001267638">
    <property type="component" value="Unassembled WGS sequence"/>
</dbReference>
<reference evidence="1 2" key="1">
    <citation type="submission" date="2023-07" db="EMBL/GenBank/DDBJ databases">
        <title>Sorghum-associated microbial communities from plants grown in Nebraska, USA.</title>
        <authorList>
            <person name="Schachtman D."/>
        </authorList>
    </citation>
    <scope>NUCLEOTIDE SEQUENCE [LARGE SCALE GENOMIC DNA]</scope>
    <source>
        <strain evidence="1 2">4256</strain>
    </source>
</reference>
<dbReference type="InterPro" id="IPR032466">
    <property type="entry name" value="Metal_Hydrolase"/>
</dbReference>
<name>A0ABU1X7F5_SPHXE</name>
<keyword evidence="2" id="KW-1185">Reference proteome</keyword>
<protein>
    <submittedName>
        <fullName evidence="1">Microsomal dipeptidase-like Zn-dependent dipeptidase</fullName>
    </submittedName>
</protein>
<sequence>MCISTIYLSEMNLTAERAELFGKFELISSLSPADQADLTRRWNALNTREKMWDADFETFMTMLLRGLEVGGVDHICIGADWDGGDGVHGIEDITALPKITTRLKVAGYIDADIEKLWSGNVLRILDQQGR</sequence>
<dbReference type="InterPro" id="IPR008257">
    <property type="entry name" value="Pept_M19"/>
</dbReference>
<gene>
    <name evidence="1" type="ORF">J2W40_003883</name>
</gene>